<proteinExistence type="evidence at transcript level"/>
<dbReference type="CDD" id="cd23992">
    <property type="entry name" value="PBP_GOBP"/>
    <property type="match status" value="1"/>
</dbReference>
<reference evidence="3" key="1">
    <citation type="journal article" date="2014" name="Arch. Insect Biochem. Physiol.">
        <title>Transcriptome and tissue-specific expression analysis of Obp and Csp genes in the dark black chafer.</title>
        <authorList>
            <person name="Ju Q."/>
            <person name="Li X."/>
            <person name="Jiang X.J."/>
            <person name="Qu M.J."/>
            <person name="Guo X.Q."/>
            <person name="Han Z.J."/>
            <person name="Li F."/>
        </authorList>
    </citation>
    <scope>NUCLEOTIDE SEQUENCE</scope>
</reference>
<sequence>MHRFVILLVCLIGADAGTKLHDLFVSETNRFLSQCLSESSADQAEFDKLISHKIPTTREGMCLITCFQQKLGVQNANGTMNKEGIFTFIESLKPDSSYNQIKDVLIGCLTTGASVDDKCAAGSKYYECAINIGEKKGIL</sequence>
<accession>A0A0G2YIU4</accession>
<dbReference type="GO" id="GO:0005615">
    <property type="term" value="C:extracellular space"/>
    <property type="evidence" value="ECO:0007669"/>
    <property type="project" value="TreeGrafter"/>
</dbReference>
<keyword evidence="1 2" id="KW-0732">Signal</keyword>
<dbReference type="PANTHER" id="PTHR11857:SF42">
    <property type="entry name" value="GENERAL ODORANT-BINDING PROTEIN 19D-RELATED"/>
    <property type="match status" value="1"/>
</dbReference>
<reference evidence="3" key="2">
    <citation type="submission" date="2015-05" db="EMBL/GenBank/DDBJ databases">
        <authorList>
            <person name="Ju Q."/>
            <person name="Li X."/>
            <person name="Jiang X.J."/>
            <person name="Qu M.J."/>
        </authorList>
    </citation>
    <scope>NUCLEOTIDE SEQUENCE</scope>
</reference>
<dbReference type="GO" id="GO:0007608">
    <property type="term" value="P:sensory perception of smell"/>
    <property type="evidence" value="ECO:0007669"/>
    <property type="project" value="TreeGrafter"/>
</dbReference>
<dbReference type="EMBL" id="KR733567">
    <property type="protein sequence ID" value="AKI84379.1"/>
    <property type="molecule type" value="mRNA"/>
</dbReference>
<dbReference type="AlphaFoldDB" id="A0A0G2YIU4"/>
<feature type="signal peptide" evidence="2">
    <location>
        <begin position="1"/>
        <end position="16"/>
    </location>
</feature>
<dbReference type="Gene3D" id="1.10.238.20">
    <property type="entry name" value="Pheromone/general odorant binding protein domain"/>
    <property type="match status" value="1"/>
</dbReference>
<dbReference type="SUPFAM" id="SSF47565">
    <property type="entry name" value="Insect pheromone/odorant-binding proteins"/>
    <property type="match status" value="1"/>
</dbReference>
<dbReference type="Pfam" id="PF01395">
    <property type="entry name" value="PBP_GOBP"/>
    <property type="match status" value="1"/>
</dbReference>
<organism evidence="3">
    <name type="scientific">Holotrichia parallela</name>
    <name type="common">Dark black chafer beetle</name>
    <name type="synonym">Pedinotrichia parallela</name>
    <dbReference type="NCBI Taxonomy" id="93412"/>
    <lineage>
        <taxon>Eukaryota</taxon>
        <taxon>Metazoa</taxon>
        <taxon>Ecdysozoa</taxon>
        <taxon>Arthropoda</taxon>
        <taxon>Hexapoda</taxon>
        <taxon>Insecta</taxon>
        <taxon>Pterygota</taxon>
        <taxon>Neoptera</taxon>
        <taxon>Endopterygota</taxon>
        <taxon>Coleoptera</taxon>
        <taxon>Polyphaga</taxon>
        <taxon>Scarabaeiformia</taxon>
        <taxon>Scarabaeidae</taxon>
        <taxon>Melolonthinae</taxon>
        <taxon>Holotrichia</taxon>
    </lineage>
</organism>
<dbReference type="InterPro" id="IPR036728">
    <property type="entry name" value="PBP_GOBP_sf"/>
</dbReference>
<evidence type="ECO:0000256" key="1">
    <source>
        <dbReference type="ARBA" id="ARBA00022729"/>
    </source>
</evidence>
<feature type="chain" id="PRO_5005182424" evidence="2">
    <location>
        <begin position="17"/>
        <end position="139"/>
    </location>
</feature>
<dbReference type="InterPro" id="IPR006170">
    <property type="entry name" value="PBP/GOBP"/>
</dbReference>
<evidence type="ECO:0000313" key="3">
    <source>
        <dbReference type="EMBL" id="AKI84379.1"/>
    </source>
</evidence>
<name>A0A0G2YIU4_HOLPA</name>
<protein>
    <submittedName>
        <fullName evidence="3">OBP21</fullName>
    </submittedName>
</protein>
<dbReference type="SMART" id="SM00708">
    <property type="entry name" value="PhBP"/>
    <property type="match status" value="1"/>
</dbReference>
<dbReference type="GO" id="GO:0005549">
    <property type="term" value="F:odorant binding"/>
    <property type="evidence" value="ECO:0007669"/>
    <property type="project" value="InterPro"/>
</dbReference>
<dbReference type="PANTHER" id="PTHR11857">
    <property type="entry name" value="ODORANT BINDING PROTEIN-RELATED"/>
    <property type="match status" value="1"/>
</dbReference>
<evidence type="ECO:0000256" key="2">
    <source>
        <dbReference type="SAM" id="SignalP"/>
    </source>
</evidence>